<dbReference type="OrthoDB" id="3929278at2759"/>
<name>A0A6A6E957_9PEZI</name>
<evidence type="ECO:0000313" key="2">
    <source>
        <dbReference type="Proteomes" id="UP000800200"/>
    </source>
</evidence>
<sequence>MAFVDDFTVWVSSLTIRRNINRLRGEIIPMVERWCRTSGATFEPDKTQLIHFSRNNSHHQSEASIRFQGQTITPKREIKLLGLILN</sequence>
<evidence type="ECO:0008006" key="3">
    <source>
        <dbReference type="Google" id="ProtNLM"/>
    </source>
</evidence>
<reference evidence="1" key="1">
    <citation type="journal article" date="2020" name="Stud. Mycol.">
        <title>101 Dothideomycetes genomes: a test case for predicting lifestyles and emergence of pathogens.</title>
        <authorList>
            <person name="Haridas S."/>
            <person name="Albert R."/>
            <person name="Binder M."/>
            <person name="Bloem J."/>
            <person name="Labutti K."/>
            <person name="Salamov A."/>
            <person name="Andreopoulos B."/>
            <person name="Baker S."/>
            <person name="Barry K."/>
            <person name="Bills G."/>
            <person name="Bluhm B."/>
            <person name="Cannon C."/>
            <person name="Castanera R."/>
            <person name="Culley D."/>
            <person name="Daum C."/>
            <person name="Ezra D."/>
            <person name="Gonzalez J."/>
            <person name="Henrissat B."/>
            <person name="Kuo A."/>
            <person name="Liang C."/>
            <person name="Lipzen A."/>
            <person name="Lutzoni F."/>
            <person name="Magnuson J."/>
            <person name="Mondo S."/>
            <person name="Nolan M."/>
            <person name="Ohm R."/>
            <person name="Pangilinan J."/>
            <person name="Park H.-J."/>
            <person name="Ramirez L."/>
            <person name="Alfaro M."/>
            <person name="Sun H."/>
            <person name="Tritt A."/>
            <person name="Yoshinaga Y."/>
            <person name="Zwiers L.-H."/>
            <person name="Turgeon B."/>
            <person name="Goodwin S."/>
            <person name="Spatafora J."/>
            <person name="Crous P."/>
            <person name="Grigoriev I."/>
        </authorList>
    </citation>
    <scope>NUCLEOTIDE SEQUENCE</scope>
    <source>
        <strain evidence="1">CBS 207.26</strain>
    </source>
</reference>
<dbReference type="Proteomes" id="UP000800200">
    <property type="component" value="Unassembled WGS sequence"/>
</dbReference>
<dbReference type="EMBL" id="ML994623">
    <property type="protein sequence ID" value="KAF2188517.1"/>
    <property type="molecule type" value="Genomic_DNA"/>
</dbReference>
<keyword evidence="2" id="KW-1185">Reference proteome</keyword>
<protein>
    <recommendedName>
        <fullName evidence="3">Reverse transcriptase domain-containing protein</fullName>
    </recommendedName>
</protein>
<gene>
    <name evidence="1" type="ORF">K469DRAFT_767436</name>
</gene>
<dbReference type="AlphaFoldDB" id="A0A6A6E957"/>
<accession>A0A6A6E957</accession>
<organism evidence="1 2">
    <name type="scientific">Zopfia rhizophila CBS 207.26</name>
    <dbReference type="NCBI Taxonomy" id="1314779"/>
    <lineage>
        <taxon>Eukaryota</taxon>
        <taxon>Fungi</taxon>
        <taxon>Dikarya</taxon>
        <taxon>Ascomycota</taxon>
        <taxon>Pezizomycotina</taxon>
        <taxon>Dothideomycetes</taxon>
        <taxon>Dothideomycetes incertae sedis</taxon>
        <taxon>Zopfiaceae</taxon>
        <taxon>Zopfia</taxon>
    </lineage>
</organism>
<proteinExistence type="predicted"/>
<evidence type="ECO:0000313" key="1">
    <source>
        <dbReference type="EMBL" id="KAF2188517.1"/>
    </source>
</evidence>